<keyword evidence="2" id="KW-1185">Reference proteome</keyword>
<accession>A0ABR8XVZ9</accession>
<dbReference type="Gene3D" id="1.10.10.10">
    <property type="entry name" value="Winged helix-like DNA-binding domain superfamily/Winged helix DNA-binding domain"/>
    <property type="match status" value="1"/>
</dbReference>
<dbReference type="InterPro" id="IPR002514">
    <property type="entry name" value="Transposase_8"/>
</dbReference>
<evidence type="ECO:0000313" key="1">
    <source>
        <dbReference type="EMBL" id="MBD8036095.1"/>
    </source>
</evidence>
<organism evidence="1 2">
    <name type="scientific">Solibacillus faecavium</name>
    <dbReference type="NCBI Taxonomy" id="2762221"/>
    <lineage>
        <taxon>Bacteria</taxon>
        <taxon>Bacillati</taxon>
        <taxon>Bacillota</taxon>
        <taxon>Bacilli</taxon>
        <taxon>Bacillales</taxon>
        <taxon>Caryophanaceae</taxon>
        <taxon>Solibacillus</taxon>
    </lineage>
</organism>
<dbReference type="Pfam" id="PF01527">
    <property type="entry name" value="HTH_Tnp_1"/>
    <property type="match status" value="1"/>
</dbReference>
<name>A0ABR8XVZ9_9BACL</name>
<dbReference type="SUPFAM" id="SSF46689">
    <property type="entry name" value="Homeodomain-like"/>
    <property type="match status" value="1"/>
</dbReference>
<proteinExistence type="predicted"/>
<protein>
    <submittedName>
        <fullName evidence="1">Transposase</fullName>
    </submittedName>
</protein>
<dbReference type="InterPro" id="IPR036388">
    <property type="entry name" value="WH-like_DNA-bd_sf"/>
</dbReference>
<evidence type="ECO:0000313" key="2">
    <source>
        <dbReference type="Proteomes" id="UP000619101"/>
    </source>
</evidence>
<comment type="caution">
    <text evidence="1">The sequence shown here is derived from an EMBL/GenBank/DDBJ whole genome shotgun (WGS) entry which is preliminary data.</text>
</comment>
<sequence length="96" mass="11328">MSNKTFSLETKISALKYLEEGRYSTREICKMFNLNPNRLYEWRAKYQFGGTVQGTANSSFHVAWAKLIEEKRFMKTLRFNKALFANWIACMGIMRN</sequence>
<dbReference type="InterPro" id="IPR009057">
    <property type="entry name" value="Homeodomain-like_sf"/>
</dbReference>
<dbReference type="Proteomes" id="UP000619101">
    <property type="component" value="Unassembled WGS sequence"/>
</dbReference>
<reference evidence="1 2" key="1">
    <citation type="submission" date="2020-08" db="EMBL/GenBank/DDBJ databases">
        <title>A Genomic Blueprint of the Chicken Gut Microbiome.</title>
        <authorList>
            <person name="Gilroy R."/>
            <person name="Ravi A."/>
            <person name="Getino M."/>
            <person name="Pursley I."/>
            <person name="Horton D.L."/>
            <person name="Alikhan N.-F."/>
            <person name="Baker D."/>
            <person name="Gharbi K."/>
            <person name="Hall N."/>
            <person name="Watson M."/>
            <person name="Adriaenssens E.M."/>
            <person name="Foster-Nyarko E."/>
            <person name="Jarju S."/>
            <person name="Secka A."/>
            <person name="Antonio M."/>
            <person name="Oren A."/>
            <person name="Chaudhuri R."/>
            <person name="La Ragione R.M."/>
            <person name="Hildebrand F."/>
            <person name="Pallen M.J."/>
        </authorList>
    </citation>
    <scope>NUCLEOTIDE SEQUENCE [LARGE SCALE GENOMIC DNA]</scope>
    <source>
        <strain evidence="1 2">A46</strain>
    </source>
</reference>
<gene>
    <name evidence="1" type="ORF">H9635_05025</name>
</gene>
<dbReference type="EMBL" id="JACSPZ010000002">
    <property type="protein sequence ID" value="MBD8036095.1"/>
    <property type="molecule type" value="Genomic_DNA"/>
</dbReference>